<dbReference type="Pfam" id="PF02463">
    <property type="entry name" value="SMC_N"/>
    <property type="match status" value="1"/>
</dbReference>
<feature type="coiled-coil region" evidence="1">
    <location>
        <begin position="3"/>
        <end position="68"/>
    </location>
</feature>
<dbReference type="SUPFAM" id="SSF52540">
    <property type="entry name" value="P-loop containing nucleoside triphosphate hydrolases"/>
    <property type="match status" value="1"/>
</dbReference>
<dbReference type="AlphaFoldDB" id="A0A7R9U785"/>
<feature type="region of interest" description="Disordered" evidence="2">
    <location>
        <begin position="100"/>
        <end position="119"/>
    </location>
</feature>
<name>A0A7R9U785_9STRA</name>
<dbReference type="EMBL" id="HBEA01008264">
    <property type="protein sequence ID" value="CAD8256871.1"/>
    <property type="molecule type" value="Transcribed_RNA"/>
</dbReference>
<dbReference type="PANTHER" id="PTHR43977">
    <property type="entry name" value="STRUCTURAL MAINTENANCE OF CHROMOSOMES PROTEIN 3"/>
    <property type="match status" value="1"/>
</dbReference>
<reference evidence="4" key="1">
    <citation type="submission" date="2021-01" db="EMBL/GenBank/DDBJ databases">
        <authorList>
            <person name="Corre E."/>
            <person name="Pelletier E."/>
            <person name="Niang G."/>
            <person name="Scheremetjew M."/>
            <person name="Finn R."/>
            <person name="Kale V."/>
            <person name="Holt S."/>
            <person name="Cochrane G."/>
            <person name="Meng A."/>
            <person name="Brown T."/>
            <person name="Cohen L."/>
        </authorList>
    </citation>
    <scope>NUCLEOTIDE SEQUENCE</scope>
    <source>
        <strain evidence="4">CCMP2078</strain>
    </source>
</reference>
<evidence type="ECO:0000256" key="2">
    <source>
        <dbReference type="SAM" id="MobiDB-lite"/>
    </source>
</evidence>
<dbReference type="InterPro" id="IPR027417">
    <property type="entry name" value="P-loop_NTPase"/>
</dbReference>
<evidence type="ECO:0000313" key="4">
    <source>
        <dbReference type="EMBL" id="CAD8256871.1"/>
    </source>
</evidence>
<feature type="compositionally biased region" description="Acidic residues" evidence="2">
    <location>
        <begin position="105"/>
        <end position="119"/>
    </location>
</feature>
<evidence type="ECO:0000256" key="1">
    <source>
        <dbReference type="SAM" id="Coils"/>
    </source>
</evidence>
<feature type="domain" description="RecF/RecN/SMC N-terminal" evidence="3">
    <location>
        <begin position="133"/>
        <end position="232"/>
    </location>
</feature>
<organism evidence="4">
    <name type="scientific">Pinguiococcus pyrenoidosus</name>
    <dbReference type="NCBI Taxonomy" id="172671"/>
    <lineage>
        <taxon>Eukaryota</taxon>
        <taxon>Sar</taxon>
        <taxon>Stramenopiles</taxon>
        <taxon>Ochrophyta</taxon>
        <taxon>Pinguiophyceae</taxon>
        <taxon>Pinguiochrysidales</taxon>
        <taxon>Pinguiochrysidaceae</taxon>
        <taxon>Pinguiococcus</taxon>
    </lineage>
</organism>
<evidence type="ECO:0000259" key="3">
    <source>
        <dbReference type="Pfam" id="PF02463"/>
    </source>
</evidence>
<feature type="compositionally biased region" description="Basic residues" evidence="2">
    <location>
        <begin position="309"/>
        <end position="323"/>
    </location>
</feature>
<proteinExistence type="predicted"/>
<dbReference type="InterPro" id="IPR003395">
    <property type="entry name" value="RecF/RecN/SMC_N"/>
</dbReference>
<dbReference type="Gene3D" id="3.40.50.300">
    <property type="entry name" value="P-loop containing nucleotide triphosphate hydrolases"/>
    <property type="match status" value="1"/>
</dbReference>
<feature type="region of interest" description="Disordered" evidence="2">
    <location>
        <begin position="253"/>
        <end position="323"/>
    </location>
</feature>
<dbReference type="FunFam" id="3.40.50.300:FF:000370">
    <property type="entry name" value="Structural maintenance of chromosomes 3"/>
    <property type="match status" value="1"/>
</dbReference>
<protein>
    <recommendedName>
        <fullName evidence="3">RecF/RecN/SMC N-terminal domain-containing protein</fullName>
    </recommendedName>
</protein>
<sequence length="323" mass="36108">MSNAQLLRQLRKVQKNLEKYSHVNKKALDQYVSFSEQRESLLNRKAELDEGASKIRELIDTLDQKKDEAILRTFQAVSKHFTEVFEELVPIGRGELIMQTKEADAQDSEESNDADDEEDDVAEVGHFSGVSVQVSFSGSADIFTMQELSGGQKALVALTLIFAIQRSDPAPFYLFDEIDQALDATHRAAVAALIEKQSHADENSAQFITTTFRPEMVEVADQCYGIGHQNKVSNIHLLTKDETLGFVASLEQEEAVEAPAEPERTRPKRGRRAASSEETENDATASNTDEMDVTPQDSPRSNPEETPTRRKGRARGNRRPVRN</sequence>
<accession>A0A7R9U785</accession>
<keyword evidence="1" id="KW-0175">Coiled coil</keyword>
<gene>
    <name evidence="4" type="ORF">PPYR1160_LOCUS6363</name>
</gene>